<keyword evidence="1" id="KW-0805">Transcription regulation</keyword>
<sequence length="189" mass="21943">MHVYDRKAADTRQRFIDSAFELFTRQGYRATSMNEIARHSGGSRANLYLHFRNKPDIVLARMRDLEPTFAAPFTTLFDEPPATHTRALAWLATMKNLWMEGRVEFSAIEQAMGDDEEVATEWWSMVQRVAHSLPELTANPTRRMHFITLWMGLDRTFQFVYGRGHTEHEDQMLDSLAGQWLALFPKPGH</sequence>
<evidence type="ECO:0000256" key="3">
    <source>
        <dbReference type="ARBA" id="ARBA00023163"/>
    </source>
</evidence>
<keyword evidence="3" id="KW-0804">Transcription</keyword>
<dbReference type="PANTHER" id="PTHR30055:SF234">
    <property type="entry name" value="HTH-TYPE TRANSCRIPTIONAL REGULATOR BETI"/>
    <property type="match status" value="1"/>
</dbReference>
<evidence type="ECO:0000256" key="1">
    <source>
        <dbReference type="ARBA" id="ARBA00023015"/>
    </source>
</evidence>
<evidence type="ECO:0000259" key="5">
    <source>
        <dbReference type="PROSITE" id="PS50977"/>
    </source>
</evidence>
<evidence type="ECO:0000313" key="7">
    <source>
        <dbReference type="Proteomes" id="UP000650224"/>
    </source>
</evidence>
<comment type="caution">
    <text evidence="6">The sequence shown here is derived from an EMBL/GenBank/DDBJ whole genome shotgun (WGS) entry which is preliminary data.</text>
</comment>
<dbReference type="InterPro" id="IPR009057">
    <property type="entry name" value="Homeodomain-like_sf"/>
</dbReference>
<proteinExistence type="predicted"/>
<organism evidence="6 7">
    <name type="scientific">Corynebacterium gallinarum</name>
    <dbReference type="NCBI Taxonomy" id="2762214"/>
    <lineage>
        <taxon>Bacteria</taxon>
        <taxon>Bacillati</taxon>
        <taxon>Actinomycetota</taxon>
        <taxon>Actinomycetes</taxon>
        <taxon>Mycobacteriales</taxon>
        <taxon>Corynebacteriaceae</taxon>
        <taxon>Corynebacterium</taxon>
    </lineage>
</organism>
<feature type="domain" description="HTH tetR-type" evidence="5">
    <location>
        <begin position="9"/>
        <end position="69"/>
    </location>
</feature>
<keyword evidence="2 4" id="KW-0238">DNA-binding</keyword>
<dbReference type="InterPro" id="IPR001647">
    <property type="entry name" value="HTH_TetR"/>
</dbReference>
<evidence type="ECO:0000256" key="2">
    <source>
        <dbReference type="ARBA" id="ARBA00023125"/>
    </source>
</evidence>
<dbReference type="RefSeq" id="WP_191732403.1">
    <property type="nucleotide sequence ID" value="NZ_JACSPR010000001.1"/>
</dbReference>
<dbReference type="Proteomes" id="UP000650224">
    <property type="component" value="Unassembled WGS sequence"/>
</dbReference>
<reference evidence="6 7" key="1">
    <citation type="submission" date="2020-08" db="EMBL/GenBank/DDBJ databases">
        <title>A Genomic Blueprint of the Chicken Gut Microbiome.</title>
        <authorList>
            <person name="Gilroy R."/>
            <person name="Ravi A."/>
            <person name="Getino M."/>
            <person name="Pursley I."/>
            <person name="Horton D.L."/>
            <person name="Alikhan N.-F."/>
            <person name="Baker D."/>
            <person name="Gharbi K."/>
            <person name="Hall N."/>
            <person name="Watson M."/>
            <person name="Adriaenssens E.M."/>
            <person name="Foster-Nyarko E."/>
            <person name="Jarju S."/>
            <person name="Secka A."/>
            <person name="Antonio M."/>
            <person name="Oren A."/>
            <person name="Chaudhuri R."/>
            <person name="La Ragione R.M."/>
            <person name="Hildebrand F."/>
            <person name="Pallen M.J."/>
        </authorList>
    </citation>
    <scope>NUCLEOTIDE SEQUENCE [LARGE SCALE GENOMIC DNA]</scope>
    <source>
        <strain evidence="6 7">Sa1YVA5</strain>
    </source>
</reference>
<name>A0A8I0HMD6_9CORY</name>
<dbReference type="Gene3D" id="1.10.357.10">
    <property type="entry name" value="Tetracycline Repressor, domain 2"/>
    <property type="match status" value="1"/>
</dbReference>
<feature type="DNA-binding region" description="H-T-H motif" evidence="4">
    <location>
        <begin position="32"/>
        <end position="51"/>
    </location>
</feature>
<dbReference type="PANTHER" id="PTHR30055">
    <property type="entry name" value="HTH-TYPE TRANSCRIPTIONAL REGULATOR RUTR"/>
    <property type="match status" value="1"/>
</dbReference>
<dbReference type="GO" id="GO:0000976">
    <property type="term" value="F:transcription cis-regulatory region binding"/>
    <property type="evidence" value="ECO:0007669"/>
    <property type="project" value="TreeGrafter"/>
</dbReference>
<dbReference type="PRINTS" id="PR00455">
    <property type="entry name" value="HTHTETR"/>
</dbReference>
<dbReference type="PROSITE" id="PS50977">
    <property type="entry name" value="HTH_TETR_2"/>
    <property type="match status" value="1"/>
</dbReference>
<dbReference type="Pfam" id="PF00440">
    <property type="entry name" value="TetR_N"/>
    <property type="match status" value="1"/>
</dbReference>
<dbReference type="SUPFAM" id="SSF46689">
    <property type="entry name" value="Homeodomain-like"/>
    <property type="match status" value="1"/>
</dbReference>
<dbReference type="InterPro" id="IPR050109">
    <property type="entry name" value="HTH-type_TetR-like_transc_reg"/>
</dbReference>
<dbReference type="EMBL" id="JACSPR010000001">
    <property type="protein sequence ID" value="MBD8029181.1"/>
    <property type="molecule type" value="Genomic_DNA"/>
</dbReference>
<dbReference type="GO" id="GO:0003700">
    <property type="term" value="F:DNA-binding transcription factor activity"/>
    <property type="evidence" value="ECO:0007669"/>
    <property type="project" value="TreeGrafter"/>
</dbReference>
<protein>
    <submittedName>
        <fullName evidence="6">TetR/AcrR family transcriptional regulator</fullName>
    </submittedName>
</protein>
<evidence type="ECO:0000313" key="6">
    <source>
        <dbReference type="EMBL" id="MBD8029181.1"/>
    </source>
</evidence>
<gene>
    <name evidence="6" type="ORF">H9627_02360</name>
</gene>
<dbReference type="AlphaFoldDB" id="A0A8I0HMD6"/>
<keyword evidence="7" id="KW-1185">Reference proteome</keyword>
<evidence type="ECO:0000256" key="4">
    <source>
        <dbReference type="PROSITE-ProRule" id="PRU00335"/>
    </source>
</evidence>
<accession>A0A8I0HMD6</accession>